<name>A0A8J2QVP8_9NEOP</name>
<organism evidence="2 3">
    <name type="scientific">Danaus chrysippus</name>
    <name type="common">African queen</name>
    <dbReference type="NCBI Taxonomy" id="151541"/>
    <lineage>
        <taxon>Eukaryota</taxon>
        <taxon>Metazoa</taxon>
        <taxon>Ecdysozoa</taxon>
        <taxon>Arthropoda</taxon>
        <taxon>Hexapoda</taxon>
        <taxon>Insecta</taxon>
        <taxon>Pterygota</taxon>
        <taxon>Neoptera</taxon>
        <taxon>Endopterygota</taxon>
        <taxon>Lepidoptera</taxon>
        <taxon>Glossata</taxon>
        <taxon>Ditrysia</taxon>
        <taxon>Papilionoidea</taxon>
        <taxon>Nymphalidae</taxon>
        <taxon>Danainae</taxon>
        <taxon>Danaini</taxon>
        <taxon>Danaina</taxon>
        <taxon>Danaus</taxon>
        <taxon>Anosia</taxon>
    </lineage>
</organism>
<dbReference type="Proteomes" id="UP000789524">
    <property type="component" value="Unassembled WGS sequence"/>
</dbReference>
<protein>
    <submittedName>
        <fullName evidence="2">(African queen) hypothetical protein</fullName>
    </submittedName>
</protein>
<reference evidence="2" key="1">
    <citation type="submission" date="2021-09" db="EMBL/GenBank/DDBJ databases">
        <authorList>
            <person name="Martin H S."/>
        </authorList>
    </citation>
    <scope>NUCLEOTIDE SEQUENCE</scope>
</reference>
<dbReference type="OrthoDB" id="10444812at2759"/>
<dbReference type="EMBL" id="CAKASE010000056">
    <property type="protein sequence ID" value="CAG9566206.1"/>
    <property type="molecule type" value="Genomic_DNA"/>
</dbReference>
<evidence type="ECO:0000313" key="3">
    <source>
        <dbReference type="Proteomes" id="UP000789524"/>
    </source>
</evidence>
<feature type="region of interest" description="Disordered" evidence="1">
    <location>
        <begin position="1"/>
        <end position="35"/>
    </location>
</feature>
<comment type="caution">
    <text evidence="2">The sequence shown here is derived from an EMBL/GenBank/DDBJ whole genome shotgun (WGS) entry which is preliminary data.</text>
</comment>
<feature type="region of interest" description="Disordered" evidence="1">
    <location>
        <begin position="122"/>
        <end position="159"/>
    </location>
</feature>
<accession>A0A8J2QVP8</accession>
<gene>
    <name evidence="2" type="ORF">DCHRY22_LOCUS6900</name>
</gene>
<feature type="compositionally biased region" description="Pro residues" evidence="1">
    <location>
        <begin position="138"/>
        <end position="153"/>
    </location>
</feature>
<dbReference type="AlphaFoldDB" id="A0A8J2QVP8"/>
<evidence type="ECO:0000313" key="2">
    <source>
        <dbReference type="EMBL" id="CAG9566206.1"/>
    </source>
</evidence>
<feature type="compositionally biased region" description="Basic and acidic residues" evidence="1">
    <location>
        <begin position="1"/>
        <end position="16"/>
    </location>
</feature>
<keyword evidence="3" id="KW-1185">Reference proteome</keyword>
<evidence type="ECO:0000256" key="1">
    <source>
        <dbReference type="SAM" id="MobiDB-lite"/>
    </source>
</evidence>
<proteinExistence type="predicted"/>
<sequence>MDSEPAEEKNETRDPGSPRGLTDENTQGRPMGDGTANVFLTSALTPGQLANKRPFTRQSTLHIGDRVDIGKAGMTAIVLEMTYGIQITSISPVSPLNKADCRSQTALRLLNLKRFPRTRPSWRTSEEAAVQTARYRHAPPPAPPLRSPPPPRSPYAFDPMERGMMRWNRRKGRLGRNDLYTVRKLRRCVGQAAARSHYTTQIIKKRNGNKCWNKILLISPGAANRAAATEGAKSPFLFYCMNANPAGKRRGERGCGHALGISTLPAPSHPRTLRTPHPSPALDPRAARCHRVRYPQKIRERPSTVDSRLRVARIVF</sequence>